<organism evidence="1 2">
    <name type="scientific">Araneus ventricosus</name>
    <name type="common">Orbweaver spider</name>
    <name type="synonym">Epeira ventricosa</name>
    <dbReference type="NCBI Taxonomy" id="182803"/>
    <lineage>
        <taxon>Eukaryota</taxon>
        <taxon>Metazoa</taxon>
        <taxon>Ecdysozoa</taxon>
        <taxon>Arthropoda</taxon>
        <taxon>Chelicerata</taxon>
        <taxon>Arachnida</taxon>
        <taxon>Araneae</taxon>
        <taxon>Araneomorphae</taxon>
        <taxon>Entelegynae</taxon>
        <taxon>Araneoidea</taxon>
        <taxon>Araneidae</taxon>
        <taxon>Araneus</taxon>
    </lineage>
</organism>
<comment type="caution">
    <text evidence="1">The sequence shown here is derived from an EMBL/GenBank/DDBJ whole genome shotgun (WGS) entry which is preliminary data.</text>
</comment>
<dbReference type="AlphaFoldDB" id="A0A4Y2LC64"/>
<proteinExistence type="predicted"/>
<dbReference type="Proteomes" id="UP000499080">
    <property type="component" value="Unassembled WGS sequence"/>
</dbReference>
<name>A0A4Y2LC64_ARAVE</name>
<sequence length="120" mass="13951">MEEDTTKYEWMAQLRPFNTVFQAELLPIQEACVWARKTNQQVERLLLFGKIELTRCRSVVRSSAKDRPFTKFPIVVFNVMPSSNAAVSVDVLKKRPEENSTPAGINDMYDMVKRYIIIQH</sequence>
<accession>A0A4Y2LC64</accession>
<evidence type="ECO:0000313" key="2">
    <source>
        <dbReference type="Proteomes" id="UP000499080"/>
    </source>
</evidence>
<gene>
    <name evidence="1" type="ORF">AVEN_238462_1</name>
</gene>
<reference evidence="1 2" key="1">
    <citation type="journal article" date="2019" name="Sci. Rep.">
        <title>Orb-weaving spider Araneus ventricosus genome elucidates the spidroin gene catalogue.</title>
        <authorList>
            <person name="Kono N."/>
            <person name="Nakamura H."/>
            <person name="Ohtoshi R."/>
            <person name="Moran D.A.P."/>
            <person name="Shinohara A."/>
            <person name="Yoshida Y."/>
            <person name="Fujiwara M."/>
            <person name="Mori M."/>
            <person name="Tomita M."/>
            <person name="Arakawa K."/>
        </authorList>
    </citation>
    <scope>NUCLEOTIDE SEQUENCE [LARGE SCALE GENOMIC DNA]</scope>
</reference>
<evidence type="ECO:0000313" key="1">
    <source>
        <dbReference type="EMBL" id="GBN12152.1"/>
    </source>
</evidence>
<dbReference type="OrthoDB" id="411823at2759"/>
<keyword evidence="2" id="KW-1185">Reference proteome</keyword>
<dbReference type="EMBL" id="BGPR01005652">
    <property type="protein sequence ID" value="GBN12152.1"/>
    <property type="molecule type" value="Genomic_DNA"/>
</dbReference>
<protein>
    <submittedName>
        <fullName evidence="1">Uncharacterized protein</fullName>
    </submittedName>
</protein>